<protein>
    <submittedName>
        <fullName evidence="2">Lysophospholipase L1</fullName>
    </submittedName>
</protein>
<proteinExistence type="predicted"/>
<evidence type="ECO:0000313" key="3">
    <source>
        <dbReference type="Proteomes" id="UP000198822"/>
    </source>
</evidence>
<dbReference type="RefSeq" id="WP_092506315.1">
    <property type="nucleotide sequence ID" value="NZ_LT629695.1"/>
</dbReference>
<dbReference type="PANTHER" id="PTHR43784:SF2">
    <property type="entry name" value="GDSL-LIKE LIPASE_ACYLHYDROLASE, PUTATIVE (AFU_ORTHOLOGUE AFUA_2G00820)-RELATED"/>
    <property type="match status" value="1"/>
</dbReference>
<evidence type="ECO:0000259" key="1">
    <source>
        <dbReference type="Pfam" id="PF13472"/>
    </source>
</evidence>
<organism evidence="2 3">
    <name type="scientific">Agrococcus jejuensis</name>
    <dbReference type="NCBI Taxonomy" id="399736"/>
    <lineage>
        <taxon>Bacteria</taxon>
        <taxon>Bacillati</taxon>
        <taxon>Actinomycetota</taxon>
        <taxon>Actinomycetes</taxon>
        <taxon>Micrococcales</taxon>
        <taxon>Microbacteriaceae</taxon>
        <taxon>Agrococcus</taxon>
    </lineage>
</organism>
<dbReference type="OrthoDB" id="3465773at2"/>
<dbReference type="STRING" id="399736.SAMN04489720_2996"/>
<dbReference type="InterPro" id="IPR036514">
    <property type="entry name" value="SGNH_hydro_sf"/>
</dbReference>
<dbReference type="SUPFAM" id="SSF52266">
    <property type="entry name" value="SGNH hydrolase"/>
    <property type="match status" value="1"/>
</dbReference>
<evidence type="ECO:0000313" key="2">
    <source>
        <dbReference type="EMBL" id="SDH95599.1"/>
    </source>
</evidence>
<gene>
    <name evidence="2" type="ORF">SAMN04489720_2996</name>
</gene>
<dbReference type="Gene3D" id="3.40.50.1110">
    <property type="entry name" value="SGNH hydrolase"/>
    <property type="match status" value="1"/>
</dbReference>
<accession>A0A1G8GMH8</accession>
<reference evidence="3" key="1">
    <citation type="submission" date="2016-10" db="EMBL/GenBank/DDBJ databases">
        <authorList>
            <person name="Varghese N."/>
            <person name="Submissions S."/>
        </authorList>
    </citation>
    <scope>NUCLEOTIDE SEQUENCE [LARGE SCALE GENOMIC DNA]</scope>
    <source>
        <strain evidence="3">DSM 22002</strain>
    </source>
</reference>
<sequence length="253" mass="27030">MHVSRLVAIGDSFTEGYGDVVAGSDAVRGWADLAAVGLATAQGESIEYANLAVRGRKLGPILDEQLDAAIALRPSHLSINGGGNDILRPRVTIDWVSGQLETAVHRILDAGIVPVMVSGANPSAVMAGGGVMLRRGDALRDAVRSWADALDVPFVDNWTDVELQHGRFWTDDRLHLNAAGHARAATTFLHALGVDAPAAWEDLVPVTTAEGRRDALYYRRHVLPWIGRRLTGRSSGDGRTAKIALPVEVEPLA</sequence>
<feature type="domain" description="SGNH hydrolase-type esterase" evidence="1">
    <location>
        <begin position="8"/>
        <end position="183"/>
    </location>
</feature>
<dbReference type="AlphaFoldDB" id="A0A1G8GMH8"/>
<dbReference type="Pfam" id="PF13472">
    <property type="entry name" value="Lipase_GDSL_2"/>
    <property type="match status" value="1"/>
</dbReference>
<keyword evidence="3" id="KW-1185">Reference proteome</keyword>
<name>A0A1G8GMH8_9MICO</name>
<dbReference type="InterPro" id="IPR013830">
    <property type="entry name" value="SGNH_hydro"/>
</dbReference>
<dbReference type="InterPro" id="IPR053140">
    <property type="entry name" value="GDSL_Rv0518-like"/>
</dbReference>
<dbReference type="Proteomes" id="UP000198822">
    <property type="component" value="Chromosome I"/>
</dbReference>
<dbReference type="PANTHER" id="PTHR43784">
    <property type="entry name" value="GDSL-LIKE LIPASE/ACYLHYDROLASE, PUTATIVE (AFU_ORTHOLOGUE AFUA_2G00820)-RELATED"/>
    <property type="match status" value="1"/>
</dbReference>
<dbReference type="EMBL" id="LT629695">
    <property type="protein sequence ID" value="SDH95599.1"/>
    <property type="molecule type" value="Genomic_DNA"/>
</dbReference>
<dbReference type="CDD" id="cd01832">
    <property type="entry name" value="SGNH_hydrolase_like_1"/>
    <property type="match status" value="1"/>
</dbReference>